<dbReference type="KEGG" id="pcat:Pcatena_02600"/>
<dbReference type="EMBL" id="AP019367">
    <property type="protein sequence ID" value="BBH49673.1"/>
    <property type="molecule type" value="Genomic_DNA"/>
</dbReference>
<evidence type="ECO:0000259" key="1">
    <source>
        <dbReference type="Pfam" id="PF01863"/>
    </source>
</evidence>
<keyword evidence="3" id="KW-1185">Reference proteome</keyword>
<dbReference type="PANTHER" id="PTHR30399">
    <property type="entry name" value="UNCHARACTERIZED PROTEIN YGJP"/>
    <property type="match status" value="1"/>
</dbReference>
<gene>
    <name evidence="2" type="ORF">Pcatena_02600</name>
</gene>
<evidence type="ECO:0000313" key="3">
    <source>
        <dbReference type="Proteomes" id="UP000273154"/>
    </source>
</evidence>
<dbReference type="InterPro" id="IPR053136">
    <property type="entry name" value="UTP_pyrophosphatase-like"/>
</dbReference>
<dbReference type="Gene3D" id="3.30.2010.10">
    <property type="entry name" value="Metalloproteases ('zincins'), catalytic domain"/>
    <property type="match status" value="1"/>
</dbReference>
<name>A0A3G9JWB8_9ACTN</name>
<accession>A0A3G9JWB8</accession>
<dbReference type="CDD" id="cd07344">
    <property type="entry name" value="M48_yhfN_like"/>
    <property type="match status" value="1"/>
</dbReference>
<dbReference type="Pfam" id="PF01863">
    <property type="entry name" value="YgjP-like"/>
    <property type="match status" value="2"/>
</dbReference>
<sequence>MDSTSYTLYVRCGDERLGAVPVCVTRKLVRNLNLRVRGDGSVVASVPWRTSRARAQEFLDAHAGWIAERVSRKAERQVESREAAPSPAYALWGCEHRTADGHTPTAAELDELWRREVERALPGVIARMEPLVGAHASSWQLRAMSSRWGSCTPARGSIRINVRLAAYPPECLDYVVAHELAHLIEPSHNARFHAIVARAIGNERAIRARLRQPPATA</sequence>
<reference evidence="3" key="1">
    <citation type="submission" date="2018-11" db="EMBL/GenBank/DDBJ databases">
        <title>Comparative genomics of Parolsenella catena and Libanicoccus massiliensis: Reclassification of Libanicoccus massiliensis as Parolsenella massiliensis comb. nov.</title>
        <authorList>
            <person name="Sakamoto M."/>
            <person name="Ikeyama N."/>
            <person name="Murakami T."/>
            <person name="Mori H."/>
            <person name="Yuki M."/>
            <person name="Ohkuma M."/>
        </authorList>
    </citation>
    <scope>NUCLEOTIDE SEQUENCE [LARGE SCALE GENOMIC DNA]</scope>
    <source>
        <strain evidence="3">JCM 31932</strain>
    </source>
</reference>
<feature type="domain" description="YgjP-like metallopeptidase" evidence="1">
    <location>
        <begin position="30"/>
        <end position="98"/>
    </location>
</feature>
<organism evidence="2 3">
    <name type="scientific">Parolsenella catena</name>
    <dbReference type="NCBI Taxonomy" id="2003188"/>
    <lineage>
        <taxon>Bacteria</taxon>
        <taxon>Bacillati</taxon>
        <taxon>Actinomycetota</taxon>
        <taxon>Coriobacteriia</taxon>
        <taxon>Coriobacteriales</taxon>
        <taxon>Atopobiaceae</taxon>
        <taxon>Parolsenella</taxon>
    </lineage>
</organism>
<protein>
    <recommendedName>
        <fullName evidence="1">YgjP-like metallopeptidase domain-containing protein</fullName>
    </recommendedName>
</protein>
<dbReference type="InterPro" id="IPR002725">
    <property type="entry name" value="YgjP-like_metallopeptidase"/>
</dbReference>
<dbReference type="AlphaFoldDB" id="A0A3G9JWB8"/>
<dbReference type="PANTHER" id="PTHR30399:SF1">
    <property type="entry name" value="UTP PYROPHOSPHATASE"/>
    <property type="match status" value="1"/>
</dbReference>
<dbReference type="Proteomes" id="UP000273154">
    <property type="component" value="Chromosome"/>
</dbReference>
<feature type="domain" description="YgjP-like metallopeptidase" evidence="1">
    <location>
        <begin position="107"/>
        <end position="212"/>
    </location>
</feature>
<evidence type="ECO:0000313" key="2">
    <source>
        <dbReference type="EMBL" id="BBH49673.1"/>
    </source>
</evidence>
<proteinExistence type="predicted"/>